<evidence type="ECO:0000256" key="9">
    <source>
        <dbReference type="SAM" id="Phobius"/>
    </source>
</evidence>
<feature type="domain" description="Amino acid transporter transmembrane" evidence="10">
    <location>
        <begin position="174"/>
        <end position="546"/>
    </location>
</feature>
<feature type="transmembrane region" description="Helical" evidence="9">
    <location>
        <begin position="163"/>
        <end position="189"/>
    </location>
</feature>
<evidence type="ECO:0000313" key="12">
    <source>
        <dbReference type="Proteomes" id="UP001408789"/>
    </source>
</evidence>
<keyword evidence="4" id="KW-0029">Amino-acid transport</keyword>
<dbReference type="PANTHER" id="PTHR22950">
    <property type="entry name" value="AMINO ACID TRANSPORTER"/>
    <property type="match status" value="1"/>
</dbReference>
<evidence type="ECO:0000256" key="7">
    <source>
        <dbReference type="ARBA" id="ARBA00049662"/>
    </source>
</evidence>
<evidence type="ECO:0000256" key="8">
    <source>
        <dbReference type="SAM" id="MobiDB-lite"/>
    </source>
</evidence>
<dbReference type="GO" id="GO:0005774">
    <property type="term" value="C:vacuolar membrane"/>
    <property type="evidence" value="ECO:0007669"/>
    <property type="project" value="TreeGrafter"/>
</dbReference>
<keyword evidence="2" id="KW-0813">Transport</keyword>
<feature type="transmembrane region" description="Helical" evidence="9">
    <location>
        <begin position="195"/>
        <end position="217"/>
    </location>
</feature>
<organism evidence="11 12">
    <name type="scientific">Deinandra increscens subsp. villosa</name>
    <dbReference type="NCBI Taxonomy" id="3103831"/>
    <lineage>
        <taxon>Eukaryota</taxon>
        <taxon>Viridiplantae</taxon>
        <taxon>Streptophyta</taxon>
        <taxon>Embryophyta</taxon>
        <taxon>Tracheophyta</taxon>
        <taxon>Spermatophyta</taxon>
        <taxon>Magnoliopsida</taxon>
        <taxon>eudicotyledons</taxon>
        <taxon>Gunneridae</taxon>
        <taxon>Pentapetalae</taxon>
        <taxon>asterids</taxon>
        <taxon>campanulids</taxon>
        <taxon>Asterales</taxon>
        <taxon>Asteraceae</taxon>
        <taxon>Asteroideae</taxon>
        <taxon>Heliantheae alliance</taxon>
        <taxon>Madieae</taxon>
        <taxon>Madiinae</taxon>
        <taxon>Deinandra</taxon>
    </lineage>
</organism>
<dbReference type="GO" id="GO:0015179">
    <property type="term" value="F:L-amino acid transmembrane transporter activity"/>
    <property type="evidence" value="ECO:0007669"/>
    <property type="project" value="TreeGrafter"/>
</dbReference>
<keyword evidence="3 9" id="KW-0812">Transmembrane</keyword>
<name>A0AAP0DBW8_9ASTR</name>
<feature type="region of interest" description="Disordered" evidence="8">
    <location>
        <begin position="1"/>
        <end position="57"/>
    </location>
</feature>
<feature type="transmembrane region" description="Helical" evidence="9">
    <location>
        <begin position="428"/>
        <end position="452"/>
    </location>
</feature>
<sequence length="552" mass="60324">MKIDEEFVPDRRIEVETDDEENEAEIDCDNDDDDETGSDCELPPSSQSRNCTNDPWPQTYRRSMDMYTMPLHSATSFRGTSDLNLPMKRSFAADVRKPLITAKSLGKDHHVPLSTAVLPRKLSQTASNLTVSGLPPPVEQCTFSQSVLNGQTALYILIMSHNVLIVCSDIFYAAINVLCGIGILSMPYAFKQGGWLSLVLLMVFGVITCYTGILLKICLERCQGLQTYPDIGQAAFGYFGRVCIAMVLYLDLFSSCVEYLIMMNDNLSALFPHAHLDIGGIIHLDSYLFCAIVSTLVILPTVWLRNLSLLSYISVGGVVTLAAVVVCLLWLGVVDGVEYHPSRTALDFGNLPVAVGLIGFCYGSHSVFPNIYTSMQEPSRFPSALLISFSVSFVMYTAVGVYGYLMFGDSVKSQFTLNMPTNYVTSKVAAWTVVVAPVTKFALTLTPITFGIEELLPAAQQNSYAVSIIIRTALMILILIVALTVPYFGVVMALTGSVLEMLVSIIFPCACYLRLLHGHTTTLEITMCSLMICLGLVCAIIGTYTSLASIPG</sequence>
<reference evidence="11 12" key="1">
    <citation type="submission" date="2024-04" db="EMBL/GenBank/DDBJ databases">
        <title>The reference genome of an endangered Asteraceae, Deinandra increscens subsp. villosa, native to the Central Coast of California.</title>
        <authorList>
            <person name="Guilliams M."/>
            <person name="Hasenstab-Lehman K."/>
            <person name="Meyer R."/>
            <person name="Mcevoy S."/>
        </authorList>
    </citation>
    <scope>NUCLEOTIDE SEQUENCE [LARGE SCALE GENOMIC DNA]</scope>
    <source>
        <tissue evidence="11">Leaf</tissue>
    </source>
</reference>
<feature type="transmembrane region" description="Helical" evidence="9">
    <location>
        <begin position="464"/>
        <end position="485"/>
    </location>
</feature>
<feature type="transmembrane region" description="Helical" evidence="9">
    <location>
        <begin position="281"/>
        <end position="302"/>
    </location>
</feature>
<feature type="transmembrane region" description="Helical" evidence="9">
    <location>
        <begin position="351"/>
        <end position="372"/>
    </location>
</feature>
<feature type="transmembrane region" description="Helical" evidence="9">
    <location>
        <begin position="309"/>
        <end position="331"/>
    </location>
</feature>
<feature type="transmembrane region" description="Helical" evidence="9">
    <location>
        <begin position="491"/>
        <end position="513"/>
    </location>
</feature>
<dbReference type="InterPro" id="IPR013057">
    <property type="entry name" value="AA_transpt_TM"/>
</dbReference>
<evidence type="ECO:0000256" key="4">
    <source>
        <dbReference type="ARBA" id="ARBA00022970"/>
    </source>
</evidence>
<dbReference type="PANTHER" id="PTHR22950:SF692">
    <property type="entry name" value="TRANSMEMBRANE AMINO ACID TRANSPORTER FAMILY PROTEIN"/>
    <property type="match status" value="1"/>
</dbReference>
<feature type="transmembrane region" description="Helical" evidence="9">
    <location>
        <begin position="384"/>
        <end position="408"/>
    </location>
</feature>
<comment type="subcellular location">
    <subcellularLocation>
        <location evidence="1">Membrane</location>
        <topology evidence="1">Multi-pass membrane protein</topology>
    </subcellularLocation>
</comment>
<comment type="caution">
    <text evidence="11">The sequence shown here is derived from an EMBL/GenBank/DDBJ whole genome shotgun (WGS) entry which is preliminary data.</text>
</comment>
<gene>
    <name evidence="11" type="ORF">SSX86_010350</name>
</gene>
<accession>A0AAP0DBW8</accession>
<keyword evidence="5 9" id="KW-1133">Transmembrane helix</keyword>
<feature type="transmembrane region" description="Helical" evidence="9">
    <location>
        <begin position="525"/>
        <end position="547"/>
    </location>
</feature>
<protein>
    <recommendedName>
        <fullName evidence="10">Amino acid transporter transmembrane domain-containing protein</fullName>
    </recommendedName>
</protein>
<evidence type="ECO:0000256" key="6">
    <source>
        <dbReference type="ARBA" id="ARBA00023136"/>
    </source>
</evidence>
<comment type="similarity">
    <text evidence="7">Belongs to the amino acid/polyamine transporter 2 family. Amino acid/auxin permease (AAAP) (TC 2.A.18.5) subfamily.</text>
</comment>
<dbReference type="Pfam" id="PF01490">
    <property type="entry name" value="Aa_trans"/>
    <property type="match status" value="1"/>
</dbReference>
<dbReference type="EMBL" id="JBCNJP010000012">
    <property type="protein sequence ID" value="KAK9069952.1"/>
    <property type="molecule type" value="Genomic_DNA"/>
</dbReference>
<feature type="compositionally biased region" description="Polar residues" evidence="8">
    <location>
        <begin position="44"/>
        <end position="56"/>
    </location>
</feature>
<evidence type="ECO:0000259" key="10">
    <source>
        <dbReference type="Pfam" id="PF01490"/>
    </source>
</evidence>
<evidence type="ECO:0000313" key="11">
    <source>
        <dbReference type="EMBL" id="KAK9069952.1"/>
    </source>
</evidence>
<feature type="compositionally biased region" description="Acidic residues" evidence="8">
    <location>
        <begin position="16"/>
        <end position="38"/>
    </location>
</feature>
<evidence type="ECO:0000256" key="3">
    <source>
        <dbReference type="ARBA" id="ARBA00022692"/>
    </source>
</evidence>
<feature type="compositionally biased region" description="Basic and acidic residues" evidence="8">
    <location>
        <begin position="1"/>
        <end position="15"/>
    </location>
</feature>
<dbReference type="Proteomes" id="UP001408789">
    <property type="component" value="Unassembled WGS sequence"/>
</dbReference>
<proteinExistence type="inferred from homology"/>
<dbReference type="FunFam" id="1.20.1740.10:FF:000047">
    <property type="entry name" value="Amino acid transporter AVT1A"/>
    <property type="match status" value="1"/>
</dbReference>
<evidence type="ECO:0000256" key="5">
    <source>
        <dbReference type="ARBA" id="ARBA00022989"/>
    </source>
</evidence>
<keyword evidence="6 9" id="KW-0472">Membrane</keyword>
<feature type="transmembrane region" description="Helical" evidence="9">
    <location>
        <begin position="238"/>
        <end position="261"/>
    </location>
</feature>
<evidence type="ECO:0000256" key="1">
    <source>
        <dbReference type="ARBA" id="ARBA00004141"/>
    </source>
</evidence>
<evidence type="ECO:0000256" key="2">
    <source>
        <dbReference type="ARBA" id="ARBA00022448"/>
    </source>
</evidence>
<keyword evidence="12" id="KW-1185">Reference proteome</keyword>
<dbReference type="AlphaFoldDB" id="A0AAP0DBW8"/>